<dbReference type="InterPro" id="IPR027417">
    <property type="entry name" value="P-loop_NTPase"/>
</dbReference>
<keyword evidence="5" id="KW-1185">Reference proteome</keyword>
<organism evidence="4 5">
    <name type="scientific">Spongiibacter pelagi</name>
    <dbReference type="NCBI Taxonomy" id="2760804"/>
    <lineage>
        <taxon>Bacteria</taxon>
        <taxon>Pseudomonadati</taxon>
        <taxon>Pseudomonadota</taxon>
        <taxon>Gammaproteobacteria</taxon>
        <taxon>Cellvibrionales</taxon>
        <taxon>Spongiibacteraceae</taxon>
        <taxon>Spongiibacter</taxon>
    </lineage>
</organism>
<dbReference type="InterPro" id="IPR058036">
    <property type="entry name" value="BREX_BrxC_4th"/>
</dbReference>
<dbReference type="InterPro" id="IPR058037">
    <property type="entry name" value="BREX_BrxC_helical"/>
</dbReference>
<dbReference type="Pfam" id="PF25791">
    <property type="entry name" value="WHD_BREX_BrxC"/>
    <property type="match status" value="1"/>
</dbReference>
<reference evidence="4" key="1">
    <citation type="submission" date="2020-09" db="EMBL/GenBank/DDBJ databases">
        <authorList>
            <person name="Yoon J.-W."/>
        </authorList>
    </citation>
    <scope>NUCLEOTIDE SEQUENCE</scope>
    <source>
        <strain evidence="4">KMU-158</strain>
    </source>
</reference>
<evidence type="ECO:0000259" key="3">
    <source>
        <dbReference type="Pfam" id="PF25796"/>
    </source>
</evidence>
<dbReference type="InterPro" id="IPR058038">
    <property type="entry name" value="BREX_BrxC_wHTH"/>
</dbReference>
<comment type="caution">
    <text evidence="4">The sequence shown here is derived from an EMBL/GenBank/DDBJ whole genome shotgun (WGS) entry which is preliminary data.</text>
</comment>
<proteinExistence type="predicted"/>
<dbReference type="InterPro" id="IPR047679">
    <property type="entry name" value="BREX_BrxC"/>
</dbReference>
<gene>
    <name evidence="4" type="primary">brxC</name>
    <name evidence="4" type="ORF">IB286_13890</name>
</gene>
<feature type="domain" description="Probable ATP-binding protein BrxC winged helix-turn-helix" evidence="1">
    <location>
        <begin position="753"/>
        <end position="874"/>
    </location>
</feature>
<evidence type="ECO:0000313" key="5">
    <source>
        <dbReference type="Proteomes" id="UP000610558"/>
    </source>
</evidence>
<dbReference type="NCBIfam" id="NF033441">
    <property type="entry name" value="BREX_BrxC"/>
    <property type="match status" value="1"/>
</dbReference>
<feature type="domain" description="Probable ATP-binding protein BrxC 4th six-stranded beta-sheet" evidence="3">
    <location>
        <begin position="567"/>
        <end position="743"/>
    </location>
</feature>
<dbReference type="RefSeq" id="WP_190766547.1">
    <property type="nucleotide sequence ID" value="NZ_JACXLD010000011.1"/>
</dbReference>
<dbReference type="Proteomes" id="UP000610558">
    <property type="component" value="Unassembled WGS sequence"/>
</dbReference>
<evidence type="ECO:0000259" key="2">
    <source>
        <dbReference type="Pfam" id="PF25792"/>
    </source>
</evidence>
<accession>A0A927C4Y9</accession>
<dbReference type="Pfam" id="PF25792">
    <property type="entry name" value="BREX_BrxC_helical"/>
    <property type="match status" value="1"/>
</dbReference>
<dbReference type="EMBL" id="JACXLD010000011">
    <property type="protein sequence ID" value="MBD2860092.1"/>
    <property type="molecule type" value="Genomic_DNA"/>
</dbReference>
<feature type="domain" description="Probable ATP-binding protein BrxC alpha-helical" evidence="2">
    <location>
        <begin position="882"/>
        <end position="1001"/>
    </location>
</feature>
<evidence type="ECO:0000313" key="4">
    <source>
        <dbReference type="EMBL" id="MBD2860092.1"/>
    </source>
</evidence>
<protein>
    <submittedName>
        <fullName evidence="4">BREX system P-loop protein BrxC</fullName>
    </submittedName>
</protein>
<evidence type="ECO:0000259" key="1">
    <source>
        <dbReference type="Pfam" id="PF25791"/>
    </source>
</evidence>
<name>A0A927C4Y9_9GAMM</name>
<dbReference type="Pfam" id="PF25796">
    <property type="entry name" value="BREX_BrxC_4th"/>
    <property type="match status" value="1"/>
</dbReference>
<dbReference type="AlphaFoldDB" id="A0A927C4Y9"/>
<dbReference type="SUPFAM" id="SSF52540">
    <property type="entry name" value="P-loop containing nucleoside triphosphate hydrolases"/>
    <property type="match status" value="1"/>
</dbReference>
<sequence length="1192" mass="134818">MPIGNMFERSIQRSINGVIKADQKDDANVWQELDEYVITKELDGHLRGFFERYLSALDNPADASGNVGVWVSGFFGSGKSHFIKILSYLLANKQVSQEGQTRKAQDFFEDKITDPMLAGDIARAITGDSDVLLFNIDSKADADNTRDAILKVFLKVFNEMRGFSPDHPHIARLEQELEEKGVFDTFKAEFEKEADSPWLDERDGYTFYSDAVATAYSAAMGQAVADADAWLERLERDFDNWLSVENFCKMIKEYLDKCGKKHRIVFLVDEIGQFIGGNTQLMLNLQTITENLGTICDGRAWVIVTSQEDIDAVVGQLKASSANDFSKIQGRFRTRLSLSSANVDEVIQKRLLKKRPEAADSLRELFRKEADILKNQLSFTNTGRTFKAYADEDEFADVYPFAPYQFTLVQSIFESVRKAGATGLHLARGERSLLDAFQSAAKAVVEEEPGILVPLHRFYPSIESFLEGVVKSTIENAAKNPSLQDFDVKVLQTLFLIRYVDEIPGNVDNLITLFIDQIDADRRGLRTQIEESLQRLEGQTLVSRNGDNFFFLTNEERDISREIKAVDLTAAEEAKKLGELIFEDLLGGMRKFRFTDNGNDFGLNLSCDQHPYGNRSDGALNLQVITPLIDDRDQWRDDKTLMRSTEGEGQVIFRLPDDNQLATELRQYIQTDKYVMKRTDGSLPSTARRILQDRADENRQRRDRLKITLEKLLQSAVAFAAGHQPELKASTARGIVDEALHDLVRNSFGKMAFIEHLTADPQAEIKALLDDPSTPALDLGEGETVNPRALKEVQQYVELASASHRQIILHDLANTHFARRPYGWSEWETVLLVIRLVKAGELSLRLNQTPLPIEKIYEQLNPPSRWKSIEVERRKAIGSSELQQARNLTRDIFGKLPPDDEDRIYAAIKAHLQSWQQEFKQWVTLSNTGYPGKSLADEGLALCDKLLSAPDSFTAIQQFTNHKDDLLDTADNHQELSHFFTNQKPVWDKLIKAQREFEPNRRELEKDNEAKTALQRLEAIRTAPSPFGLLQEVEALVTKIDQVNTAAIARVRTRVLGHIDNQIERVTKDLDAAKADADTRNRCLRQLQTLRQSAEAQTSLAHLYQLSTQSTDAADDAVELLAKLSAEANKASEPKEGYEAKPAPAVKPVERIYASKISMDYIESAESAEEYLEELRKQIMNALEQGRRVHIR</sequence>